<dbReference type="GO" id="GO:0008800">
    <property type="term" value="F:beta-lactamase activity"/>
    <property type="evidence" value="ECO:0007669"/>
    <property type="project" value="InterPro"/>
</dbReference>
<protein>
    <recommendedName>
        <fullName evidence="2">Beta-lactamase class A catalytic domain-containing protein</fullName>
    </recommendedName>
</protein>
<dbReference type="PANTHER" id="PTHR35333">
    <property type="entry name" value="BETA-LACTAMASE"/>
    <property type="match status" value="1"/>
</dbReference>
<dbReference type="InterPro" id="IPR000871">
    <property type="entry name" value="Beta-lactam_class-A"/>
</dbReference>
<sequence>MHNQKFLFLIFVIIVGVLSLFLWQRSPSISPLISPLSQLEALARDNAGLPRFKSLDEAVNSSLKGVAGDYSLSIKNLKTGESYALNEHKSYQTASLYKLWVMATVFDQIQKGALTESQVLSQSADILNSKFNIDSVDAEIKGGQITYTVKDALELMITISHNYAALLLSEKVRLSQVASFLESNGFNESKVGTDGSVPETTAADMALFLEKLYTGKLANTENTDKMIELLNRQRLNNKIPKGLPAGVVVAHKTGEIGTFTHDAGIIFTPKGDYIEVVLTDSQQPSIAEDRIGALSRQVYDYFK</sequence>
<feature type="transmembrane region" description="Helical" evidence="1">
    <location>
        <begin position="6"/>
        <end position="23"/>
    </location>
</feature>
<evidence type="ECO:0000256" key="1">
    <source>
        <dbReference type="SAM" id="Phobius"/>
    </source>
</evidence>
<evidence type="ECO:0000313" key="4">
    <source>
        <dbReference type="Proteomes" id="UP000177328"/>
    </source>
</evidence>
<comment type="caution">
    <text evidence="3">The sequence shown here is derived from an EMBL/GenBank/DDBJ whole genome shotgun (WGS) entry which is preliminary data.</text>
</comment>
<dbReference type="Gene3D" id="3.40.710.10">
    <property type="entry name" value="DD-peptidase/beta-lactamase superfamily"/>
    <property type="match status" value="1"/>
</dbReference>
<organism evidence="3 4">
    <name type="scientific">Candidatus Daviesbacteria bacterium RIFCSPHIGHO2_02_FULL_43_12</name>
    <dbReference type="NCBI Taxonomy" id="1797776"/>
    <lineage>
        <taxon>Bacteria</taxon>
        <taxon>Candidatus Daviesiibacteriota</taxon>
    </lineage>
</organism>
<dbReference type="Proteomes" id="UP000177328">
    <property type="component" value="Unassembled WGS sequence"/>
</dbReference>
<reference evidence="3 4" key="1">
    <citation type="journal article" date="2016" name="Nat. Commun.">
        <title>Thousands of microbial genomes shed light on interconnected biogeochemical processes in an aquifer system.</title>
        <authorList>
            <person name="Anantharaman K."/>
            <person name="Brown C.T."/>
            <person name="Hug L.A."/>
            <person name="Sharon I."/>
            <person name="Castelle C.J."/>
            <person name="Probst A.J."/>
            <person name="Thomas B.C."/>
            <person name="Singh A."/>
            <person name="Wilkins M.J."/>
            <person name="Karaoz U."/>
            <person name="Brodie E.L."/>
            <person name="Williams K.H."/>
            <person name="Hubbard S.S."/>
            <person name="Banfield J.F."/>
        </authorList>
    </citation>
    <scope>NUCLEOTIDE SEQUENCE [LARGE SCALE GENOMIC DNA]</scope>
</reference>
<name>A0A1F5KH50_9BACT</name>
<dbReference type="InterPro" id="IPR012338">
    <property type="entry name" value="Beta-lactam/transpept-like"/>
</dbReference>
<dbReference type="InterPro" id="IPR045155">
    <property type="entry name" value="Beta-lactam_cat"/>
</dbReference>
<evidence type="ECO:0000313" key="3">
    <source>
        <dbReference type="EMBL" id="OGE40242.1"/>
    </source>
</evidence>
<accession>A0A1F5KH50</accession>
<keyword evidence="1" id="KW-1133">Transmembrane helix</keyword>
<dbReference type="GO" id="GO:0030655">
    <property type="term" value="P:beta-lactam antibiotic catabolic process"/>
    <property type="evidence" value="ECO:0007669"/>
    <property type="project" value="InterPro"/>
</dbReference>
<dbReference type="AlphaFoldDB" id="A0A1F5KH50"/>
<keyword evidence="1" id="KW-0472">Membrane</keyword>
<dbReference type="PANTHER" id="PTHR35333:SF3">
    <property type="entry name" value="BETA-LACTAMASE-TYPE TRANSPEPTIDASE FOLD CONTAINING PROTEIN"/>
    <property type="match status" value="1"/>
</dbReference>
<evidence type="ECO:0000259" key="2">
    <source>
        <dbReference type="Pfam" id="PF13354"/>
    </source>
</evidence>
<dbReference type="Pfam" id="PF13354">
    <property type="entry name" value="Beta-lactamase2"/>
    <property type="match status" value="1"/>
</dbReference>
<gene>
    <name evidence="3" type="ORF">A3D25_05170</name>
</gene>
<feature type="domain" description="Beta-lactamase class A catalytic" evidence="2">
    <location>
        <begin position="72"/>
        <end position="279"/>
    </location>
</feature>
<proteinExistence type="predicted"/>
<dbReference type="SUPFAM" id="SSF56601">
    <property type="entry name" value="beta-lactamase/transpeptidase-like"/>
    <property type="match status" value="1"/>
</dbReference>
<keyword evidence="1" id="KW-0812">Transmembrane</keyword>
<dbReference type="EMBL" id="MFDD01000013">
    <property type="protein sequence ID" value="OGE40242.1"/>
    <property type="molecule type" value="Genomic_DNA"/>
</dbReference>
<dbReference type="GO" id="GO:0046677">
    <property type="term" value="P:response to antibiotic"/>
    <property type="evidence" value="ECO:0007669"/>
    <property type="project" value="InterPro"/>
</dbReference>